<dbReference type="Pfam" id="PF12710">
    <property type="entry name" value="HAD"/>
    <property type="match status" value="1"/>
</dbReference>
<evidence type="ECO:0000313" key="5">
    <source>
        <dbReference type="EMBL" id="ATC34471.1"/>
    </source>
</evidence>
<evidence type="ECO:0000313" key="6">
    <source>
        <dbReference type="Proteomes" id="UP000217311"/>
    </source>
</evidence>
<reference evidence="6" key="1">
    <citation type="submission" date="2017-09" db="EMBL/GenBank/DDBJ databases">
        <title>Genome evolution observed in wild isolates of Caulobacter crescentus.</title>
        <authorList>
            <person name="Ely B."/>
            <person name="Wilson K."/>
            <person name="Scott D."/>
        </authorList>
    </citation>
    <scope>NUCLEOTIDE SEQUENCE [LARGE SCALE GENOMIC DNA]</scope>
    <source>
        <strain evidence="6">CB13b1a</strain>
    </source>
</reference>
<name>A0A290MR41_CAUVI</name>
<dbReference type="Gene3D" id="3.40.50.1000">
    <property type="entry name" value="HAD superfamily/HAD-like"/>
    <property type="match status" value="1"/>
</dbReference>
<dbReference type="PANTHER" id="PTHR43344:SF13">
    <property type="entry name" value="PHOSPHATASE RV3661-RELATED"/>
    <property type="match status" value="1"/>
</dbReference>
<evidence type="ECO:0000256" key="2">
    <source>
        <dbReference type="ARBA" id="ARBA00022801"/>
    </source>
</evidence>
<proteinExistence type="predicted"/>
<dbReference type="InterPro" id="IPR036412">
    <property type="entry name" value="HAD-like_sf"/>
</dbReference>
<dbReference type="SUPFAM" id="SSF56784">
    <property type="entry name" value="HAD-like"/>
    <property type="match status" value="1"/>
</dbReference>
<dbReference type="Proteomes" id="UP000217311">
    <property type="component" value="Chromosome"/>
</dbReference>
<dbReference type="PANTHER" id="PTHR43344">
    <property type="entry name" value="PHOSPHOSERINE PHOSPHATASE"/>
    <property type="match status" value="1"/>
</dbReference>
<organism evidence="5 6">
    <name type="scientific">Caulobacter vibrioides</name>
    <name type="common">Caulobacter crescentus</name>
    <dbReference type="NCBI Taxonomy" id="155892"/>
    <lineage>
        <taxon>Bacteria</taxon>
        <taxon>Pseudomonadati</taxon>
        <taxon>Pseudomonadota</taxon>
        <taxon>Alphaproteobacteria</taxon>
        <taxon>Caulobacterales</taxon>
        <taxon>Caulobacteraceae</taxon>
        <taxon>Caulobacter</taxon>
    </lineage>
</organism>
<dbReference type="InterPro" id="IPR050582">
    <property type="entry name" value="HAD-like_SerB"/>
</dbReference>
<protein>
    <recommendedName>
        <fullName evidence="7">Phosphoserine phosphatase</fullName>
    </recommendedName>
</protein>
<evidence type="ECO:0000256" key="3">
    <source>
        <dbReference type="ARBA" id="ARBA00022842"/>
    </source>
</evidence>
<dbReference type="AlphaFoldDB" id="A0A290MR41"/>
<feature type="compositionally biased region" description="Polar residues" evidence="4">
    <location>
        <begin position="87"/>
        <end position="99"/>
    </location>
</feature>
<dbReference type="GO" id="GO:0046872">
    <property type="term" value="F:metal ion binding"/>
    <property type="evidence" value="ECO:0007669"/>
    <property type="project" value="UniProtKB-KW"/>
</dbReference>
<keyword evidence="1" id="KW-0479">Metal-binding</keyword>
<gene>
    <name evidence="5" type="ORF">CA606_05115</name>
</gene>
<dbReference type="GO" id="GO:0016787">
    <property type="term" value="F:hydrolase activity"/>
    <property type="evidence" value="ECO:0007669"/>
    <property type="project" value="UniProtKB-KW"/>
</dbReference>
<evidence type="ECO:0008006" key="7">
    <source>
        <dbReference type="Google" id="ProtNLM"/>
    </source>
</evidence>
<keyword evidence="2" id="KW-0378">Hydrolase</keyword>
<evidence type="ECO:0000256" key="1">
    <source>
        <dbReference type="ARBA" id="ARBA00022723"/>
    </source>
</evidence>
<evidence type="ECO:0000256" key="4">
    <source>
        <dbReference type="SAM" id="MobiDB-lite"/>
    </source>
</evidence>
<feature type="region of interest" description="Disordered" evidence="4">
    <location>
        <begin position="85"/>
        <end position="105"/>
    </location>
</feature>
<dbReference type="InterPro" id="IPR023214">
    <property type="entry name" value="HAD_sf"/>
</dbReference>
<accession>A0A290MR41</accession>
<keyword evidence="3" id="KW-0460">Magnesium</keyword>
<dbReference type="Gene3D" id="1.20.1440.100">
    <property type="entry name" value="SG protein - dephosphorylation function"/>
    <property type="match status" value="1"/>
</dbReference>
<sequence>MSAGFQELTHGEFGKSHRACILFPVEPPWTPPFQTILERDRNGDAGMSPRCGRTSTCGMAAQLVAAERKSKPSLRRRRVTICPGETISRTARSPSSTETADGVANLPRERGSMLTLVAEMTMLAVFDMDGTLLDGDSTAVWLWERVKQSPVRLLAALAVLPVALPMVALPSTRRAGASVLLWIATAGLSERQLAASCERFAQALRSGRNSLTWKAQALSVLEDHAQAGDRIVVVTAAPTCLAKALLDTLDRPVELLGTSLKPVLGGWVADIHCRHQRKCQALAQAGHGARWTYAYTDSLDDLPLLRAAERPVIVKGGKAAERKLLRAGLQNARAAAW</sequence>
<dbReference type="EMBL" id="CP023315">
    <property type="protein sequence ID" value="ATC34471.1"/>
    <property type="molecule type" value="Genomic_DNA"/>
</dbReference>